<dbReference type="InParanoid" id="A0A1X7TQN3"/>
<feature type="domain" description="Retrovirus-related Pol polyprotein from transposon TNT 1-94-like beta-barrel" evidence="2">
    <location>
        <begin position="63"/>
        <end position="111"/>
    </location>
</feature>
<evidence type="ECO:0000259" key="2">
    <source>
        <dbReference type="Pfam" id="PF22936"/>
    </source>
</evidence>
<dbReference type="EnsemblMetazoa" id="Aqu2.1.17205_001">
    <property type="protein sequence ID" value="Aqu2.1.17205_001"/>
    <property type="gene ID" value="Aqu2.1.17205"/>
</dbReference>
<accession>A0A1X7TQN3</accession>
<protein>
    <recommendedName>
        <fullName evidence="2">Retrovirus-related Pol polyprotein from transposon TNT 1-94-like beta-barrel domain-containing protein</fullName>
    </recommendedName>
</protein>
<name>A0A1X7TQN3_AMPQE</name>
<dbReference type="InterPro" id="IPR054722">
    <property type="entry name" value="PolX-like_BBD"/>
</dbReference>
<reference evidence="3" key="1">
    <citation type="submission" date="2017-05" db="UniProtKB">
        <authorList>
            <consortium name="EnsemblMetazoa"/>
        </authorList>
    </citation>
    <scope>IDENTIFICATION</scope>
</reference>
<evidence type="ECO:0000313" key="3">
    <source>
        <dbReference type="EnsemblMetazoa" id="Aqu2.1.17205_001"/>
    </source>
</evidence>
<dbReference type="AlphaFoldDB" id="A0A1X7TQN3"/>
<feature type="region of interest" description="Disordered" evidence="1">
    <location>
        <begin position="12"/>
        <end position="36"/>
    </location>
</feature>
<sequence>MQRDCCDKLEAERRGDAVPSAGSQRPSSVHLKGKQNQKHGASVGLIATHALLANWDNFSEKCILDSGATCHTCCNQKLFDELESSQDITLGDGRIIMSAICVTVKVKLTQG</sequence>
<dbReference type="Pfam" id="PF22936">
    <property type="entry name" value="Pol_BBD"/>
    <property type="match status" value="1"/>
</dbReference>
<evidence type="ECO:0000256" key="1">
    <source>
        <dbReference type="SAM" id="MobiDB-lite"/>
    </source>
</evidence>
<proteinExistence type="predicted"/>
<organism evidence="3">
    <name type="scientific">Amphimedon queenslandica</name>
    <name type="common">Sponge</name>
    <dbReference type="NCBI Taxonomy" id="400682"/>
    <lineage>
        <taxon>Eukaryota</taxon>
        <taxon>Metazoa</taxon>
        <taxon>Porifera</taxon>
        <taxon>Demospongiae</taxon>
        <taxon>Heteroscleromorpha</taxon>
        <taxon>Haplosclerida</taxon>
        <taxon>Niphatidae</taxon>
        <taxon>Amphimedon</taxon>
    </lineage>
</organism>